<evidence type="ECO:0000313" key="2">
    <source>
        <dbReference type="EMBL" id="OAG71657.1"/>
    </source>
</evidence>
<dbReference type="EMBL" id="LVHD01000299">
    <property type="protein sequence ID" value="OAG71657.1"/>
    <property type="molecule type" value="Genomic_DNA"/>
</dbReference>
<feature type="transmembrane region" description="Helical" evidence="1">
    <location>
        <begin position="112"/>
        <end position="132"/>
    </location>
</feature>
<comment type="caution">
    <text evidence="2">The sequence shown here is derived from an EMBL/GenBank/DDBJ whole genome shotgun (WGS) entry which is preliminary data.</text>
</comment>
<dbReference type="Proteomes" id="UP000077349">
    <property type="component" value="Unassembled WGS sequence"/>
</dbReference>
<dbReference type="AlphaFoldDB" id="A0A177FX50"/>
<evidence type="ECO:0000313" key="3">
    <source>
        <dbReference type="Proteomes" id="UP000077349"/>
    </source>
</evidence>
<evidence type="ECO:0000256" key="1">
    <source>
        <dbReference type="SAM" id="Phobius"/>
    </source>
</evidence>
<proteinExistence type="predicted"/>
<dbReference type="PATRIC" id="fig|178901.16.peg.4461"/>
<accession>A0A177FX50</accession>
<name>A0A177FX50_9PROT</name>
<protein>
    <submittedName>
        <fullName evidence="2">Uncharacterized protein</fullName>
    </submittedName>
</protein>
<keyword evidence="1" id="KW-1133">Transmembrane helix</keyword>
<sequence length="214" mass="24279">MKLPVALPSSRQKSAEDLFDEACRDANLPPNDPLYIILQEVRGQVATLSVMVQATRDRNQLLETRLTVVLEQARRQDEMRVNRNRSEIDRLVNQRMTGFSIRGFFGNSMGDALFAFLLLLAVAGLVFVLGTLSERQRGLVQTAYEHPLFLRDINDIAVDVAQNERDVKNWATLLEMSRGHTQDMMRECRESAQETKEGVTCTVHFMLTQPKAPS</sequence>
<keyword evidence="1" id="KW-0472">Membrane</keyword>
<reference evidence="2 3" key="1">
    <citation type="submission" date="2016-03" db="EMBL/GenBank/DDBJ databases">
        <title>Draft genome sequence of Acetobacter malorum CECT 7742, a strain isolated from strawberry vinegar.</title>
        <authorList>
            <person name="Sainz F."/>
            <person name="Mas A."/>
            <person name="Torija M.J."/>
        </authorList>
    </citation>
    <scope>NUCLEOTIDE SEQUENCE [LARGE SCALE GENOMIC DNA]</scope>
    <source>
        <strain evidence="2 3">CECT 7742</strain>
    </source>
</reference>
<organism evidence="2 3">
    <name type="scientific">Acetobacter malorum</name>
    <dbReference type="NCBI Taxonomy" id="178901"/>
    <lineage>
        <taxon>Bacteria</taxon>
        <taxon>Pseudomonadati</taxon>
        <taxon>Pseudomonadota</taxon>
        <taxon>Alphaproteobacteria</taxon>
        <taxon>Acetobacterales</taxon>
        <taxon>Acetobacteraceae</taxon>
        <taxon>Acetobacter</taxon>
    </lineage>
</organism>
<gene>
    <name evidence="2" type="ORF">Amal_04073</name>
</gene>
<keyword evidence="1" id="KW-0812">Transmembrane</keyword>